<feature type="transmembrane region" description="Helical" evidence="2">
    <location>
        <begin position="46"/>
        <end position="71"/>
    </location>
</feature>
<dbReference type="InterPro" id="IPR006037">
    <property type="entry name" value="RCK_C"/>
</dbReference>
<protein>
    <submittedName>
        <fullName evidence="5">Potassium channel protein</fullName>
    </submittedName>
</protein>
<dbReference type="InterPro" id="IPR003148">
    <property type="entry name" value="RCK_N"/>
</dbReference>
<evidence type="ECO:0000259" key="3">
    <source>
        <dbReference type="PROSITE" id="PS51201"/>
    </source>
</evidence>
<dbReference type="Proteomes" id="UP000309544">
    <property type="component" value="Unassembled WGS sequence"/>
</dbReference>
<keyword evidence="2" id="KW-0812">Transmembrane</keyword>
<comment type="caution">
    <text evidence="5">The sequence shown here is derived from an EMBL/GenBank/DDBJ whole genome shotgun (WGS) entry which is preliminary data.</text>
</comment>
<dbReference type="PANTHER" id="PTHR43833">
    <property type="entry name" value="POTASSIUM CHANNEL PROTEIN 2-RELATED-RELATED"/>
    <property type="match status" value="1"/>
</dbReference>
<keyword evidence="2" id="KW-0472">Membrane</keyword>
<dbReference type="SUPFAM" id="SSF81324">
    <property type="entry name" value="Voltage-gated potassium channels"/>
    <property type="match status" value="1"/>
</dbReference>
<dbReference type="InterPro" id="IPR050721">
    <property type="entry name" value="Trk_Ktr_HKT_K-transport"/>
</dbReference>
<dbReference type="SUPFAM" id="SSF116726">
    <property type="entry name" value="TrkA C-terminal domain-like"/>
    <property type="match status" value="1"/>
</dbReference>
<feature type="domain" description="RCK C-terminal" evidence="4">
    <location>
        <begin position="232"/>
        <end position="317"/>
    </location>
</feature>
<evidence type="ECO:0000256" key="2">
    <source>
        <dbReference type="SAM" id="Phobius"/>
    </source>
</evidence>
<dbReference type="PANTHER" id="PTHR43833:SF9">
    <property type="entry name" value="POTASSIUM CHANNEL PROTEIN YUGO-RELATED"/>
    <property type="match status" value="1"/>
</dbReference>
<dbReference type="GO" id="GO:0006813">
    <property type="term" value="P:potassium ion transport"/>
    <property type="evidence" value="ECO:0007669"/>
    <property type="project" value="InterPro"/>
</dbReference>
<evidence type="ECO:0000313" key="6">
    <source>
        <dbReference type="Proteomes" id="UP000309544"/>
    </source>
</evidence>
<organism evidence="5 6">
    <name type="scientific">Prosthecochloris vibrioformis</name>
    <name type="common">Chlorobium vibrioforme</name>
    <dbReference type="NCBI Taxonomy" id="1098"/>
    <lineage>
        <taxon>Bacteria</taxon>
        <taxon>Pseudomonadati</taxon>
        <taxon>Chlorobiota</taxon>
        <taxon>Chlorobiia</taxon>
        <taxon>Chlorobiales</taxon>
        <taxon>Chlorobiaceae</taxon>
        <taxon>Prosthecochloris</taxon>
    </lineage>
</organism>
<dbReference type="PROSITE" id="PS51201">
    <property type="entry name" value="RCK_N"/>
    <property type="match status" value="1"/>
</dbReference>
<dbReference type="InterPro" id="IPR036721">
    <property type="entry name" value="RCK_C_sf"/>
</dbReference>
<evidence type="ECO:0000313" key="5">
    <source>
        <dbReference type="EMBL" id="TNJ36540.1"/>
    </source>
</evidence>
<dbReference type="InterPro" id="IPR036291">
    <property type="entry name" value="NAD(P)-bd_dom_sf"/>
</dbReference>
<dbReference type="Pfam" id="PF07885">
    <property type="entry name" value="Ion_trans_2"/>
    <property type="match status" value="1"/>
</dbReference>
<dbReference type="SUPFAM" id="SSF51735">
    <property type="entry name" value="NAD(P)-binding Rossmann-fold domains"/>
    <property type="match status" value="1"/>
</dbReference>
<evidence type="ECO:0000259" key="4">
    <source>
        <dbReference type="PROSITE" id="PS51202"/>
    </source>
</evidence>
<keyword evidence="6" id="KW-1185">Reference proteome</keyword>
<feature type="domain" description="RCK N-terminal" evidence="3">
    <location>
        <begin position="92"/>
        <end position="209"/>
    </location>
</feature>
<accession>A0A5C4RZI6</accession>
<evidence type="ECO:0000256" key="1">
    <source>
        <dbReference type="ARBA" id="ARBA00004651"/>
    </source>
</evidence>
<feature type="transmembrane region" description="Helical" evidence="2">
    <location>
        <begin position="21"/>
        <end position="40"/>
    </location>
</feature>
<dbReference type="Pfam" id="PF02254">
    <property type="entry name" value="TrkA_N"/>
    <property type="match status" value="1"/>
</dbReference>
<dbReference type="PROSITE" id="PS51202">
    <property type="entry name" value="RCK_C"/>
    <property type="match status" value="1"/>
</dbReference>
<dbReference type="AlphaFoldDB" id="A0A5C4RZI6"/>
<dbReference type="Pfam" id="PF02080">
    <property type="entry name" value="TrkA_C"/>
    <property type="match status" value="1"/>
</dbReference>
<keyword evidence="5" id="KW-0813">Transport</keyword>
<dbReference type="Gene3D" id="1.10.287.70">
    <property type="match status" value="1"/>
</dbReference>
<keyword evidence="5" id="KW-0406">Ion transport</keyword>
<name>A0A5C4RZI6_PROVB</name>
<keyword evidence="2" id="KW-1133">Transmembrane helix</keyword>
<keyword evidence="5" id="KW-0407">Ion channel</keyword>
<dbReference type="GO" id="GO:0008324">
    <property type="term" value="F:monoatomic cation transmembrane transporter activity"/>
    <property type="evidence" value="ECO:0007669"/>
    <property type="project" value="InterPro"/>
</dbReference>
<comment type="subcellular location">
    <subcellularLocation>
        <location evidence="1">Cell membrane</location>
        <topology evidence="1">Multi-pass membrane protein</topology>
    </subcellularLocation>
</comment>
<reference evidence="5 6" key="1">
    <citation type="submission" date="2019-05" db="EMBL/GenBank/DDBJ databases">
        <title>Draft Whole-Genome sequence of the green sulfur bacterium Prosthecochloris vibrioformis DSM 260.</title>
        <authorList>
            <person name="Meyer T.E."/>
            <person name="Kyndt J.A."/>
        </authorList>
    </citation>
    <scope>NUCLEOTIDE SEQUENCE [LARGE SCALE GENOMIC DNA]</scope>
    <source>
        <strain evidence="5 6">DSM 260</strain>
    </source>
</reference>
<sequence>MLIWVGTTGYIMLEHMTLIDALYMTIITLSTVGFSEIHTLSETGRLFTLALIIGGTSLFFYTLTNVAVFFLSGEWREHLELQRYRRMLLVLDNHYIICGFGRLGSSVAAEMSAKGIPFVIIETSQEKIDATSEQDYITINGNAADETMLREAGIDRAKGLIAATNSDAENVFIVLTARTLRAGLHIVARADCEESRTKLMRAGADKVVLLYKSAGRKMANLLIDPGLEEYLEELNDARNTDLQMAQFTISAKSSLVGKSFREADLYNKLMVSPVGYKLPGGEMHSSPRPAEVIQQQGTIIAIGKPSDLDNLKKLARGDNAL</sequence>
<gene>
    <name evidence="5" type="ORF">FGF68_07280</name>
</gene>
<dbReference type="EMBL" id="VDCI01000005">
    <property type="protein sequence ID" value="TNJ36540.1"/>
    <property type="molecule type" value="Genomic_DNA"/>
</dbReference>
<dbReference type="InterPro" id="IPR013099">
    <property type="entry name" value="K_chnl_dom"/>
</dbReference>
<dbReference type="Gene3D" id="3.30.70.1450">
    <property type="entry name" value="Regulator of K+ conductance, C-terminal domain"/>
    <property type="match status" value="1"/>
</dbReference>
<proteinExistence type="predicted"/>
<dbReference type="Gene3D" id="3.40.50.720">
    <property type="entry name" value="NAD(P)-binding Rossmann-like Domain"/>
    <property type="match status" value="1"/>
</dbReference>
<dbReference type="GO" id="GO:0005886">
    <property type="term" value="C:plasma membrane"/>
    <property type="evidence" value="ECO:0007669"/>
    <property type="project" value="UniProtKB-SubCell"/>
</dbReference>